<dbReference type="InterPro" id="IPR000182">
    <property type="entry name" value="GNAT_dom"/>
</dbReference>
<keyword evidence="1 4" id="KW-0808">Transferase</keyword>
<dbReference type="InterPro" id="IPR050832">
    <property type="entry name" value="Bact_Acetyltransf"/>
</dbReference>
<dbReference type="PROSITE" id="PS51186">
    <property type="entry name" value="GNAT"/>
    <property type="match status" value="1"/>
</dbReference>
<dbReference type="CDD" id="cd04301">
    <property type="entry name" value="NAT_SF"/>
    <property type="match status" value="1"/>
</dbReference>
<evidence type="ECO:0000256" key="2">
    <source>
        <dbReference type="ARBA" id="ARBA00023315"/>
    </source>
</evidence>
<evidence type="ECO:0000313" key="5">
    <source>
        <dbReference type="Proteomes" id="UP000324550"/>
    </source>
</evidence>
<dbReference type="Gene3D" id="3.40.630.30">
    <property type="match status" value="1"/>
</dbReference>
<proteinExistence type="predicted"/>
<name>A0A5D0G4J0_9FLAO</name>
<protein>
    <submittedName>
        <fullName evidence="4">GNAT family N-acetyltransferase</fullName>
    </submittedName>
</protein>
<dbReference type="SUPFAM" id="SSF55729">
    <property type="entry name" value="Acyl-CoA N-acyltransferases (Nat)"/>
    <property type="match status" value="1"/>
</dbReference>
<dbReference type="EMBL" id="VSFC01000050">
    <property type="protein sequence ID" value="TYA53886.1"/>
    <property type="molecule type" value="Genomic_DNA"/>
</dbReference>
<dbReference type="InterPro" id="IPR016181">
    <property type="entry name" value="Acyl_CoA_acyltransferase"/>
</dbReference>
<dbReference type="PANTHER" id="PTHR43877">
    <property type="entry name" value="AMINOALKYLPHOSPHONATE N-ACETYLTRANSFERASE-RELATED-RELATED"/>
    <property type="match status" value="1"/>
</dbReference>
<reference evidence="4 5" key="1">
    <citation type="submission" date="2019-08" db="EMBL/GenBank/DDBJ databases">
        <title>Formosa sediminis sp. nov., isolated from marine sediment.</title>
        <authorList>
            <person name="Cao W.R."/>
        </authorList>
    </citation>
    <scope>NUCLEOTIDE SEQUENCE [LARGE SCALE GENOMIC DNA]</scope>
    <source>
        <strain evidence="4 5">1494</strain>
    </source>
</reference>
<evidence type="ECO:0000259" key="3">
    <source>
        <dbReference type="PROSITE" id="PS51186"/>
    </source>
</evidence>
<evidence type="ECO:0000256" key="1">
    <source>
        <dbReference type="ARBA" id="ARBA00022679"/>
    </source>
</evidence>
<sequence length="157" mass="18333">MMLKLVRTNSEHSDFIYLVKQLDAYLKVTDGDEHDFYNQFNNIDVIKNTIVAYFDNKPVGCGAFKKYNSHTVEIKRMFTISESREQGVASEILKALEDWAKELNYSVCILETGIRQVEAVHFYKKKSYKITPNYGQYKHVENSICFKKELINNEKGQ</sequence>
<keyword evidence="2" id="KW-0012">Acyltransferase</keyword>
<dbReference type="OrthoDB" id="9803233at2"/>
<dbReference type="PANTHER" id="PTHR43877:SF2">
    <property type="entry name" value="AMINOALKYLPHOSPHONATE N-ACETYLTRANSFERASE-RELATED"/>
    <property type="match status" value="1"/>
</dbReference>
<evidence type="ECO:0000313" key="4">
    <source>
        <dbReference type="EMBL" id="TYA53886.1"/>
    </source>
</evidence>
<dbReference type="GO" id="GO:0016747">
    <property type="term" value="F:acyltransferase activity, transferring groups other than amino-acyl groups"/>
    <property type="evidence" value="ECO:0007669"/>
    <property type="project" value="InterPro"/>
</dbReference>
<dbReference type="Pfam" id="PF00583">
    <property type="entry name" value="Acetyltransf_1"/>
    <property type="match status" value="1"/>
</dbReference>
<keyword evidence="5" id="KW-1185">Reference proteome</keyword>
<organism evidence="4 5">
    <name type="scientific">Formosa maritima</name>
    <dbReference type="NCBI Taxonomy" id="2592046"/>
    <lineage>
        <taxon>Bacteria</taxon>
        <taxon>Pseudomonadati</taxon>
        <taxon>Bacteroidota</taxon>
        <taxon>Flavobacteriia</taxon>
        <taxon>Flavobacteriales</taxon>
        <taxon>Flavobacteriaceae</taxon>
        <taxon>Formosa</taxon>
    </lineage>
</organism>
<dbReference type="AlphaFoldDB" id="A0A5D0G4J0"/>
<comment type="caution">
    <text evidence="4">The sequence shown here is derived from an EMBL/GenBank/DDBJ whole genome shotgun (WGS) entry which is preliminary data.</text>
</comment>
<accession>A0A5D0G4J0</accession>
<dbReference type="Proteomes" id="UP000324550">
    <property type="component" value="Unassembled WGS sequence"/>
</dbReference>
<gene>
    <name evidence="4" type="ORF">FVF61_09755</name>
</gene>
<feature type="domain" description="N-acetyltransferase" evidence="3">
    <location>
        <begin position="4"/>
        <end position="151"/>
    </location>
</feature>